<dbReference type="PANTHER" id="PTHR43335:SF2">
    <property type="entry name" value="ABC TRANSPORTER, ATP-BINDING PROTEIN"/>
    <property type="match status" value="1"/>
</dbReference>
<dbReference type="InterPro" id="IPR003439">
    <property type="entry name" value="ABC_transporter-like_ATP-bd"/>
</dbReference>
<dbReference type="PANTHER" id="PTHR43335">
    <property type="entry name" value="ABC TRANSPORTER, ATP-BINDING PROTEIN"/>
    <property type="match status" value="1"/>
</dbReference>
<evidence type="ECO:0000313" key="6">
    <source>
        <dbReference type="EMBL" id="OKL53697.1"/>
    </source>
</evidence>
<dbReference type="EMBL" id="MQVR01000045">
    <property type="protein sequence ID" value="OKL53697.1"/>
    <property type="molecule type" value="Genomic_DNA"/>
</dbReference>
<evidence type="ECO:0000256" key="4">
    <source>
        <dbReference type="ARBA" id="ARBA00022840"/>
    </source>
</evidence>
<name>A0A1Q5Q1K0_9ACTO</name>
<dbReference type="Pfam" id="PF00005">
    <property type="entry name" value="ABC_tran"/>
    <property type="match status" value="1"/>
</dbReference>
<dbReference type="InterPro" id="IPR027417">
    <property type="entry name" value="P-loop_NTPase"/>
</dbReference>
<comment type="similarity">
    <text evidence="1">Belongs to the ABC transporter superfamily.</text>
</comment>
<evidence type="ECO:0000313" key="7">
    <source>
        <dbReference type="Proteomes" id="UP000185628"/>
    </source>
</evidence>
<proteinExistence type="inferred from homology"/>
<keyword evidence="2" id="KW-0813">Transport</keyword>
<dbReference type="GO" id="GO:0016887">
    <property type="term" value="F:ATP hydrolysis activity"/>
    <property type="evidence" value="ECO:0007669"/>
    <property type="project" value="InterPro"/>
</dbReference>
<evidence type="ECO:0000256" key="2">
    <source>
        <dbReference type="ARBA" id="ARBA00022448"/>
    </source>
</evidence>
<dbReference type="PROSITE" id="PS50893">
    <property type="entry name" value="ABC_TRANSPORTER_2"/>
    <property type="match status" value="1"/>
</dbReference>
<gene>
    <name evidence="6" type="ORF">BSZ39_08185</name>
</gene>
<organism evidence="6 7">
    <name type="scientific">Bowdeniella nasicola</name>
    <dbReference type="NCBI Taxonomy" id="208480"/>
    <lineage>
        <taxon>Bacteria</taxon>
        <taxon>Bacillati</taxon>
        <taxon>Actinomycetota</taxon>
        <taxon>Actinomycetes</taxon>
        <taxon>Actinomycetales</taxon>
        <taxon>Actinomycetaceae</taxon>
        <taxon>Bowdeniella</taxon>
    </lineage>
</organism>
<dbReference type="PROSITE" id="PS00211">
    <property type="entry name" value="ABC_TRANSPORTER_1"/>
    <property type="match status" value="1"/>
</dbReference>
<dbReference type="OrthoDB" id="9804819at2"/>
<sequence>MSALRSIVSMHDVSFKYGRHTVLDRVSFSIPPGITGLLGPNGAGKTTLLSVISTLRMPAEGEVVILGEEVSDVQARHRIRQRIGVLPQSFNLVGWLKVIDTVSYAAWTHGLAQADCENAARTALLNVGIKEELFSKRVRALSGGQRQRVGIACAMAHRPDLILLDEPTSGLDPTGRMEFRRLLLEVAKSASVIMSTHLIEDIHHTAQYLVVIGGMGVAYSGSVSGFASEGRENLAAGSPLEIAYEQLLGNL</sequence>
<feature type="domain" description="ABC transporter" evidence="5">
    <location>
        <begin position="8"/>
        <end position="239"/>
    </location>
</feature>
<dbReference type="InterPro" id="IPR003593">
    <property type="entry name" value="AAA+_ATPase"/>
</dbReference>
<evidence type="ECO:0000256" key="3">
    <source>
        <dbReference type="ARBA" id="ARBA00022741"/>
    </source>
</evidence>
<evidence type="ECO:0000259" key="5">
    <source>
        <dbReference type="PROSITE" id="PS50893"/>
    </source>
</evidence>
<dbReference type="Proteomes" id="UP000185628">
    <property type="component" value="Unassembled WGS sequence"/>
</dbReference>
<accession>A0A1Q5Q1K0</accession>
<dbReference type="RefSeq" id="WP_073716862.1">
    <property type="nucleotide sequence ID" value="NZ_MQVR01000045.1"/>
</dbReference>
<dbReference type="SMART" id="SM00382">
    <property type="entry name" value="AAA"/>
    <property type="match status" value="1"/>
</dbReference>
<protein>
    <recommendedName>
        <fullName evidence="5">ABC transporter domain-containing protein</fullName>
    </recommendedName>
</protein>
<dbReference type="AlphaFoldDB" id="A0A1Q5Q1K0"/>
<keyword evidence="3" id="KW-0547">Nucleotide-binding</keyword>
<evidence type="ECO:0000256" key="1">
    <source>
        <dbReference type="ARBA" id="ARBA00005417"/>
    </source>
</evidence>
<keyword evidence="4" id="KW-0067">ATP-binding</keyword>
<reference evidence="7" key="1">
    <citation type="submission" date="2016-12" db="EMBL/GenBank/DDBJ databases">
        <authorList>
            <person name="Meng X."/>
        </authorList>
    </citation>
    <scope>NUCLEOTIDE SEQUENCE [LARGE SCALE GENOMIC DNA]</scope>
    <source>
        <strain evidence="7">DSM 19116</strain>
    </source>
</reference>
<dbReference type="GO" id="GO:0005524">
    <property type="term" value="F:ATP binding"/>
    <property type="evidence" value="ECO:0007669"/>
    <property type="project" value="UniProtKB-KW"/>
</dbReference>
<keyword evidence="7" id="KW-1185">Reference proteome</keyword>
<dbReference type="SUPFAM" id="SSF52540">
    <property type="entry name" value="P-loop containing nucleoside triphosphate hydrolases"/>
    <property type="match status" value="1"/>
</dbReference>
<dbReference type="InterPro" id="IPR017871">
    <property type="entry name" value="ABC_transporter-like_CS"/>
</dbReference>
<comment type="caution">
    <text evidence="6">The sequence shown here is derived from an EMBL/GenBank/DDBJ whole genome shotgun (WGS) entry which is preliminary data.</text>
</comment>
<dbReference type="Gene3D" id="3.40.50.300">
    <property type="entry name" value="P-loop containing nucleotide triphosphate hydrolases"/>
    <property type="match status" value="1"/>
</dbReference>